<dbReference type="GO" id="GO:0016018">
    <property type="term" value="F:cyclosporin A binding"/>
    <property type="evidence" value="ECO:0007669"/>
    <property type="project" value="TreeGrafter"/>
</dbReference>
<dbReference type="Pfam" id="PF00160">
    <property type="entry name" value="Pro_isomerase"/>
    <property type="match status" value="1"/>
</dbReference>
<dbReference type="EC" id="5.2.1.8" evidence="4"/>
<dbReference type="GO" id="GO:0005737">
    <property type="term" value="C:cytoplasm"/>
    <property type="evidence" value="ECO:0007669"/>
    <property type="project" value="TreeGrafter"/>
</dbReference>
<dbReference type="PROSITE" id="PS50072">
    <property type="entry name" value="CSA_PPIASE_2"/>
    <property type="match status" value="1"/>
</dbReference>
<dbReference type="EMBL" id="JACAZI010000006">
    <property type="protein sequence ID" value="KAF7358552.1"/>
    <property type="molecule type" value="Genomic_DNA"/>
</dbReference>
<proteinExistence type="inferred from homology"/>
<evidence type="ECO:0000313" key="7">
    <source>
        <dbReference type="Proteomes" id="UP000620124"/>
    </source>
</evidence>
<protein>
    <recommendedName>
        <fullName evidence="4">Peptidyl-prolyl cis-trans isomerase</fullName>
        <shortName evidence="4">PPIase</shortName>
        <ecNumber evidence="4">5.2.1.8</ecNumber>
    </recommendedName>
</protein>
<evidence type="ECO:0000256" key="3">
    <source>
        <dbReference type="ARBA" id="ARBA00023235"/>
    </source>
</evidence>
<accession>A0A8H6YHA4</accession>
<comment type="similarity">
    <text evidence="4">Belongs to the cyclophilin-type PPIase family.</text>
</comment>
<dbReference type="PRINTS" id="PR00153">
    <property type="entry name" value="CSAPPISMRASE"/>
</dbReference>
<dbReference type="SUPFAM" id="SSF50891">
    <property type="entry name" value="Cyclophilin-like"/>
    <property type="match status" value="1"/>
</dbReference>
<keyword evidence="7" id="KW-1185">Reference proteome</keyword>
<evidence type="ECO:0000256" key="2">
    <source>
        <dbReference type="ARBA" id="ARBA00023110"/>
    </source>
</evidence>
<comment type="function">
    <text evidence="4">PPIases accelerate the folding of proteins. It catalyzes the cis-trans isomerization of proline imidic peptide bonds in oligopeptides.</text>
</comment>
<keyword evidence="3 4" id="KW-0413">Isomerase</keyword>
<evidence type="ECO:0000256" key="1">
    <source>
        <dbReference type="ARBA" id="ARBA00000971"/>
    </source>
</evidence>
<dbReference type="PANTHER" id="PTHR11071">
    <property type="entry name" value="PEPTIDYL-PROLYL CIS-TRANS ISOMERASE"/>
    <property type="match status" value="1"/>
</dbReference>
<dbReference type="Proteomes" id="UP000620124">
    <property type="component" value="Unassembled WGS sequence"/>
</dbReference>
<dbReference type="GO" id="GO:0006457">
    <property type="term" value="P:protein folding"/>
    <property type="evidence" value="ECO:0007669"/>
    <property type="project" value="TreeGrafter"/>
</dbReference>
<dbReference type="PANTHER" id="PTHR11071:SF561">
    <property type="entry name" value="PEPTIDYL-PROLYL CIS-TRANS ISOMERASE D-RELATED"/>
    <property type="match status" value="1"/>
</dbReference>
<dbReference type="InterPro" id="IPR029000">
    <property type="entry name" value="Cyclophilin-like_dom_sf"/>
</dbReference>
<sequence length="267" mass="29302">MSSTRPIVFMDINIGETPAGRLKMELFSDIVPKTAENFRQLCTGEYRCDTQKQRIQFKTLTICLLDGAESIHDRRATKTRRFTGGDFLKADGTGSFSIYGDKFPDENFQEKHTGPGLLSMANSGPNTNGCQFFITTAKCEFLDGKHVVFGKVIDGMLTLRKIENVQTGPNNRPKLVVKITECGGDVDLNVLVCTRQEEMQSSTVSAFGLPTPANRFQATSTSYPSLCQKIACPLGRPVHGGCAMVGLQLERRVPGAMLSFNAPDTFV</sequence>
<gene>
    <name evidence="6" type="ORF">MVEN_00906600</name>
</gene>
<keyword evidence="2 4" id="KW-0697">Rotamase</keyword>
<evidence type="ECO:0000313" key="6">
    <source>
        <dbReference type="EMBL" id="KAF7358552.1"/>
    </source>
</evidence>
<comment type="catalytic activity">
    <reaction evidence="1 4">
        <text>[protein]-peptidylproline (omega=180) = [protein]-peptidylproline (omega=0)</text>
        <dbReference type="Rhea" id="RHEA:16237"/>
        <dbReference type="Rhea" id="RHEA-COMP:10747"/>
        <dbReference type="Rhea" id="RHEA-COMP:10748"/>
        <dbReference type="ChEBI" id="CHEBI:83833"/>
        <dbReference type="ChEBI" id="CHEBI:83834"/>
        <dbReference type="EC" id="5.2.1.8"/>
    </reaction>
</comment>
<reference evidence="6" key="1">
    <citation type="submission" date="2020-05" db="EMBL/GenBank/DDBJ databases">
        <title>Mycena genomes resolve the evolution of fungal bioluminescence.</title>
        <authorList>
            <person name="Tsai I.J."/>
        </authorList>
    </citation>
    <scope>NUCLEOTIDE SEQUENCE</scope>
    <source>
        <strain evidence="6">CCC161011</strain>
    </source>
</reference>
<feature type="domain" description="PPIase cyclophilin-type" evidence="5">
    <location>
        <begin position="9"/>
        <end position="184"/>
    </location>
</feature>
<evidence type="ECO:0000259" key="5">
    <source>
        <dbReference type="PROSITE" id="PS50072"/>
    </source>
</evidence>
<dbReference type="Gene3D" id="2.40.100.10">
    <property type="entry name" value="Cyclophilin-like"/>
    <property type="match status" value="1"/>
</dbReference>
<dbReference type="GO" id="GO:0003755">
    <property type="term" value="F:peptidyl-prolyl cis-trans isomerase activity"/>
    <property type="evidence" value="ECO:0007669"/>
    <property type="project" value="UniProtKB-UniRule"/>
</dbReference>
<dbReference type="InterPro" id="IPR002130">
    <property type="entry name" value="Cyclophilin-type_PPIase_dom"/>
</dbReference>
<organism evidence="6 7">
    <name type="scientific">Mycena venus</name>
    <dbReference type="NCBI Taxonomy" id="2733690"/>
    <lineage>
        <taxon>Eukaryota</taxon>
        <taxon>Fungi</taxon>
        <taxon>Dikarya</taxon>
        <taxon>Basidiomycota</taxon>
        <taxon>Agaricomycotina</taxon>
        <taxon>Agaricomycetes</taxon>
        <taxon>Agaricomycetidae</taxon>
        <taxon>Agaricales</taxon>
        <taxon>Marasmiineae</taxon>
        <taxon>Mycenaceae</taxon>
        <taxon>Mycena</taxon>
    </lineage>
</organism>
<dbReference type="FunFam" id="2.40.100.10:FF:000025">
    <property type="entry name" value="Peptidyl-prolyl cis-trans isomerase CYP19-2"/>
    <property type="match status" value="1"/>
</dbReference>
<dbReference type="OrthoDB" id="193499at2759"/>
<dbReference type="AlphaFoldDB" id="A0A8H6YHA4"/>
<evidence type="ECO:0000256" key="4">
    <source>
        <dbReference type="RuleBase" id="RU363019"/>
    </source>
</evidence>
<name>A0A8H6YHA4_9AGAR</name>
<comment type="caution">
    <text evidence="6">The sequence shown here is derived from an EMBL/GenBank/DDBJ whole genome shotgun (WGS) entry which is preliminary data.</text>
</comment>